<proteinExistence type="predicted"/>
<evidence type="ECO:0000256" key="1">
    <source>
        <dbReference type="SAM" id="MobiDB-lite"/>
    </source>
</evidence>
<gene>
    <name evidence="2" type="ORF">AK812_SmicGene20098</name>
</gene>
<dbReference type="OrthoDB" id="446586at2759"/>
<accession>A0A1Q9DR00</accession>
<keyword evidence="3" id="KW-1185">Reference proteome</keyword>
<organism evidence="2 3">
    <name type="scientific">Symbiodinium microadriaticum</name>
    <name type="common">Dinoflagellate</name>
    <name type="synonym">Zooxanthella microadriatica</name>
    <dbReference type="NCBI Taxonomy" id="2951"/>
    <lineage>
        <taxon>Eukaryota</taxon>
        <taxon>Sar</taxon>
        <taxon>Alveolata</taxon>
        <taxon>Dinophyceae</taxon>
        <taxon>Suessiales</taxon>
        <taxon>Symbiodiniaceae</taxon>
        <taxon>Symbiodinium</taxon>
    </lineage>
</organism>
<reference evidence="2 3" key="1">
    <citation type="submission" date="2016-02" db="EMBL/GenBank/DDBJ databases">
        <title>Genome analysis of coral dinoflagellate symbionts highlights evolutionary adaptations to a symbiotic lifestyle.</title>
        <authorList>
            <person name="Aranda M."/>
            <person name="Li Y."/>
            <person name="Liew Y.J."/>
            <person name="Baumgarten S."/>
            <person name="Simakov O."/>
            <person name="Wilson M."/>
            <person name="Piel J."/>
            <person name="Ashoor H."/>
            <person name="Bougouffa S."/>
            <person name="Bajic V.B."/>
            <person name="Ryu T."/>
            <person name="Ravasi T."/>
            <person name="Bayer T."/>
            <person name="Micklem G."/>
            <person name="Kim H."/>
            <person name="Bhak J."/>
            <person name="Lajeunesse T.C."/>
            <person name="Voolstra C.R."/>
        </authorList>
    </citation>
    <scope>NUCLEOTIDE SEQUENCE [LARGE SCALE GENOMIC DNA]</scope>
    <source>
        <strain evidence="2 3">CCMP2467</strain>
    </source>
</reference>
<sequence>MGRAHGSPGPDARIPGPRKGPLLARGAADVRVPSPREGGIGFAQRYHPFRIPTGEAPAALTGAPQATEEATPGFTPPATPVAHQDGAGAPNITPPSAIAPLPWQDACPPSSAPGEGNSWLYVPLLHAGAGTLSAGALQAWRAHPVLGPRFEELATTLRRAPPAMPRQLARSLLAVADCEADDARRGISADDEAAAAALDRLPDVPMPLQATMLLCMGPDGYLSAAAQSALLRGNWAQGRQELLARAAAFQRGDWAQLLDEARRAGSCRPQSGAQSLDAETVAERKREQACTKVRAGELSRARQLLTAAELAPGNEDTWRALTDPARRPPEPRTPIPRAVVEQRSAGQVQLGPTAVAAALRDARRGGAAGLSGMRAEHLKILLADVPALELLAFAATELANAHVPADIATGLALARLTALRKPDGGVRGIATGDVFRRLVSRVLAKTWANVFDEATRPFQYALQARAGTDALAAHVRTVLEWRDDAVLVSLDGRSAYDTMSRASFLSALHSAAPELVPFVRLFYGQPSTYCWWDNEGNCRNIAQGEGCEQGDPLVLHFASGGPGSPNHSTVALRALLDQLDQRVSALEESAVYEVVDSPPPAAAGAAYGSASGRGSASLSSSARAPASPVGSASAAVTSVFSDGSSEVNPGAPTSQYRVQVAEGVGRFLARALAGQTRGSSGRDRLSLASRLYIVCRNARGETYPVPLVLNSFARVKELCFVGGRGSDPGESIFVGLPSQAEVRFALSAAGLPCPDLRGNGRQ</sequence>
<dbReference type="AlphaFoldDB" id="A0A1Q9DR00"/>
<feature type="region of interest" description="Disordered" evidence="1">
    <location>
        <begin position="1"/>
        <end position="36"/>
    </location>
</feature>
<comment type="caution">
    <text evidence="2">The sequence shown here is derived from an EMBL/GenBank/DDBJ whole genome shotgun (WGS) entry which is preliminary data.</text>
</comment>
<dbReference type="Proteomes" id="UP000186817">
    <property type="component" value="Unassembled WGS sequence"/>
</dbReference>
<evidence type="ECO:0000313" key="3">
    <source>
        <dbReference type="Proteomes" id="UP000186817"/>
    </source>
</evidence>
<dbReference type="EMBL" id="LSRX01000428">
    <property type="protein sequence ID" value="OLP97591.1"/>
    <property type="molecule type" value="Genomic_DNA"/>
</dbReference>
<protein>
    <submittedName>
        <fullName evidence="2">132 kDa protein</fullName>
    </submittedName>
</protein>
<evidence type="ECO:0000313" key="2">
    <source>
        <dbReference type="EMBL" id="OLP97591.1"/>
    </source>
</evidence>
<name>A0A1Q9DR00_SYMMI</name>